<organism evidence="1 2">
    <name type="scientific">Streptomyces xiamenensis</name>
    <dbReference type="NCBI Taxonomy" id="408015"/>
    <lineage>
        <taxon>Bacteria</taxon>
        <taxon>Bacillati</taxon>
        <taxon>Actinomycetota</taxon>
        <taxon>Actinomycetes</taxon>
        <taxon>Kitasatosporales</taxon>
        <taxon>Streptomycetaceae</taxon>
        <taxon>Streptomyces</taxon>
    </lineage>
</organism>
<dbReference type="KEGG" id="sxi:SXIM_05270"/>
<dbReference type="GO" id="GO:0032259">
    <property type="term" value="P:methylation"/>
    <property type="evidence" value="ECO:0007669"/>
    <property type="project" value="UniProtKB-KW"/>
</dbReference>
<keyword evidence="1" id="KW-0808">Transferase</keyword>
<dbReference type="AlphaFoldDB" id="A0A0F7CMX3"/>
<dbReference type="Proteomes" id="UP000034034">
    <property type="component" value="Chromosome"/>
</dbReference>
<evidence type="ECO:0000313" key="2">
    <source>
        <dbReference type="Proteomes" id="UP000034034"/>
    </source>
</evidence>
<accession>A0A0F7CMX3</accession>
<keyword evidence="1" id="KW-0489">Methyltransferase</keyword>
<dbReference type="GO" id="GO:0008168">
    <property type="term" value="F:methyltransferase activity"/>
    <property type="evidence" value="ECO:0007669"/>
    <property type="project" value="UniProtKB-KW"/>
</dbReference>
<sequence>MDHPAPGPAFADQLPPPLPADRIIALNQPRADLHTTRQHTWNGWTFDLPPGVFQPGETSRMIHERILDGRIEVAGRRYAAMGVGLGVEAVAAGQRGAREIYALDIHPESVATTRRHYERIVGDRPGTTFHPLVSDLFDALPPGTRLDVITFNPPAVSRRVSEDPDVVRNVCVGAPLLAAFFSRLAEGDLLAAGGEVHLIASNTADLRAIIGQAQSLGFHPEVTLRHDWRDGVLTYLFRLTLPAADRQEPAA</sequence>
<protein>
    <submittedName>
        <fullName evidence="1">Methyltransferase small</fullName>
    </submittedName>
</protein>
<dbReference type="InterPro" id="IPR029063">
    <property type="entry name" value="SAM-dependent_MTases_sf"/>
</dbReference>
<dbReference type="SUPFAM" id="SSF53335">
    <property type="entry name" value="S-adenosyl-L-methionine-dependent methyltransferases"/>
    <property type="match status" value="1"/>
</dbReference>
<keyword evidence="2" id="KW-1185">Reference proteome</keyword>
<dbReference type="STRING" id="408015.SXIM_05270"/>
<dbReference type="PATRIC" id="fig|408015.6.peg.555"/>
<dbReference type="Gene3D" id="3.40.50.150">
    <property type="entry name" value="Vaccinia Virus protein VP39"/>
    <property type="match status" value="1"/>
</dbReference>
<dbReference type="RefSeq" id="WP_043176923.1">
    <property type="nucleotide sequence ID" value="NZ_CP009922.3"/>
</dbReference>
<proteinExistence type="predicted"/>
<reference evidence="1" key="1">
    <citation type="submission" date="2019-08" db="EMBL/GenBank/DDBJ databases">
        <title>Complete genome sequence of a mangrove-derived Streptomyces xiamenensis.</title>
        <authorList>
            <person name="Xu J."/>
        </authorList>
    </citation>
    <scope>NUCLEOTIDE SEQUENCE</scope>
    <source>
        <strain evidence="1">318</strain>
    </source>
</reference>
<dbReference type="EMBL" id="CP009922">
    <property type="protein sequence ID" value="AKG41911.1"/>
    <property type="molecule type" value="Genomic_DNA"/>
</dbReference>
<name>A0A0F7CMX3_9ACTN</name>
<dbReference type="HOGENOM" id="CLU_1140681_0_0_11"/>
<dbReference type="CDD" id="cd02440">
    <property type="entry name" value="AdoMet_MTases"/>
    <property type="match status" value="1"/>
</dbReference>
<evidence type="ECO:0000313" key="1">
    <source>
        <dbReference type="EMBL" id="AKG41911.1"/>
    </source>
</evidence>
<gene>
    <name evidence="1" type="ORF">SXIM_05270</name>
</gene>